<name>A0A7Z8KPC8_9EURY</name>
<accession>A0A7Z8KPC8</accession>
<comment type="caution">
    <text evidence="5">The sequence shown here is derived from an EMBL/GenBank/DDBJ whole genome shotgun (WGS) entry which is preliminary data.</text>
</comment>
<sequence length="260" mass="29057">MASQKLLVKDVIKKADVLLEVVDARFPDETRNSEIEKDIARAKKPFIIVLNKCDLVPKEKLEKAKSRMAKIAPSVFVSSKERFGTTMLRHKILEVADIQGRDIQVGCIGYPNTGKSSVINGVAGRGKASTSAISGHTKGVQIVNAGSRIVFLDTPGVFPLDEHDEYIQGLLGIKDSTHVKDPIGVALKIIEKLVEEDRELLESFYKITFTDENSYDLLEMIGLQCNFLKKKGEIDEIRAAIRIINDWQKGLLHRERTDLE</sequence>
<reference evidence="5 6" key="1">
    <citation type="submission" date="2019-06" db="EMBL/GenBank/DDBJ databases">
        <title>Draft genome sequence of Methanolobus vulcani B1d.</title>
        <authorList>
            <person name="Creighbaum A.J."/>
            <person name="Ticak T."/>
            <person name="Hariraju D."/>
            <person name="Arivett B.A."/>
            <person name="Ferguson D.J.Jr."/>
        </authorList>
    </citation>
    <scope>NUCLEOTIDE SEQUENCE [LARGE SCALE GENOMIC DNA]</scope>
    <source>
        <strain evidence="5 6">B1d</strain>
    </source>
</reference>
<evidence type="ECO:0000313" key="5">
    <source>
        <dbReference type="EMBL" id="TQD26428.1"/>
    </source>
</evidence>
<dbReference type="EMBL" id="VIAQ01000012">
    <property type="protein sequence ID" value="TQD26428.1"/>
    <property type="molecule type" value="Genomic_DNA"/>
</dbReference>
<dbReference type="InterPro" id="IPR050755">
    <property type="entry name" value="TRAFAC_YlqF/YawG_RiboMat"/>
</dbReference>
<dbReference type="Gene3D" id="3.40.50.300">
    <property type="entry name" value="P-loop containing nucleotide triphosphate hydrolases"/>
    <property type="match status" value="1"/>
</dbReference>
<dbReference type="CDD" id="cd01859">
    <property type="entry name" value="MJ1464"/>
    <property type="match status" value="1"/>
</dbReference>
<dbReference type="PIRSF" id="PIRSF006230">
    <property type="entry name" value="MG442"/>
    <property type="match status" value="1"/>
</dbReference>
<keyword evidence="1 3" id="KW-0547">Nucleotide-binding</keyword>
<keyword evidence="2 3" id="KW-0342">GTP-binding</keyword>
<gene>
    <name evidence="5" type="primary">rsgA</name>
    <name evidence="5" type="ORF">FKV42_06710</name>
</gene>
<dbReference type="Gene3D" id="1.10.1580.10">
    <property type="match status" value="1"/>
</dbReference>
<dbReference type="OrthoDB" id="372125at2157"/>
<keyword evidence="6" id="KW-1185">Reference proteome</keyword>
<dbReference type="AlphaFoldDB" id="A0A7Z8KPC8"/>
<dbReference type="PROSITE" id="PS51721">
    <property type="entry name" value="G_CP"/>
    <property type="match status" value="1"/>
</dbReference>
<proteinExistence type="inferred from homology"/>
<dbReference type="InterPro" id="IPR023179">
    <property type="entry name" value="GTP-bd_ortho_bundle_sf"/>
</dbReference>
<dbReference type="GO" id="GO:0005525">
    <property type="term" value="F:GTP binding"/>
    <property type="evidence" value="ECO:0007669"/>
    <property type="project" value="UniProtKB-KW"/>
</dbReference>
<evidence type="ECO:0000256" key="3">
    <source>
        <dbReference type="PIRNR" id="PIRNR006230"/>
    </source>
</evidence>
<dbReference type="InterPro" id="IPR027417">
    <property type="entry name" value="P-loop_NTPase"/>
</dbReference>
<organism evidence="5 6">
    <name type="scientific">Methanolobus vulcani</name>
    <dbReference type="NCBI Taxonomy" id="38026"/>
    <lineage>
        <taxon>Archaea</taxon>
        <taxon>Methanobacteriati</taxon>
        <taxon>Methanobacteriota</taxon>
        <taxon>Stenosarchaea group</taxon>
        <taxon>Methanomicrobia</taxon>
        <taxon>Methanosarcinales</taxon>
        <taxon>Methanosarcinaceae</taxon>
        <taxon>Methanolobus</taxon>
    </lineage>
</organism>
<evidence type="ECO:0000313" key="6">
    <source>
        <dbReference type="Proteomes" id="UP000319335"/>
    </source>
</evidence>
<evidence type="ECO:0000256" key="1">
    <source>
        <dbReference type="ARBA" id="ARBA00022741"/>
    </source>
</evidence>
<protein>
    <submittedName>
        <fullName evidence="5">GTPase RsgA</fullName>
    </submittedName>
</protein>
<dbReference type="InterPro" id="IPR006073">
    <property type="entry name" value="GTP-bd"/>
</dbReference>
<comment type="similarity">
    <text evidence="3">Belongs to the TRAFAC class YlqF/YawG GTPase family. MTG1 subfamily.</text>
</comment>
<evidence type="ECO:0000259" key="4">
    <source>
        <dbReference type="PROSITE" id="PS51721"/>
    </source>
</evidence>
<dbReference type="PANTHER" id="PTHR11089">
    <property type="entry name" value="GTP-BINDING PROTEIN-RELATED"/>
    <property type="match status" value="1"/>
</dbReference>
<evidence type="ECO:0000256" key="2">
    <source>
        <dbReference type="ARBA" id="ARBA00023134"/>
    </source>
</evidence>
<feature type="domain" description="CP-type G" evidence="4">
    <location>
        <begin position="4"/>
        <end position="160"/>
    </location>
</feature>
<dbReference type="InterPro" id="IPR030378">
    <property type="entry name" value="G_CP_dom"/>
</dbReference>
<dbReference type="Proteomes" id="UP000319335">
    <property type="component" value="Unassembled WGS sequence"/>
</dbReference>
<dbReference type="PANTHER" id="PTHR11089:SF30">
    <property type="entry name" value="GUANINE NUCLEOTIDE-BINDING PROTEIN-LIKE 3 HOMOLOG"/>
    <property type="match status" value="1"/>
</dbReference>
<dbReference type="SUPFAM" id="SSF52540">
    <property type="entry name" value="P-loop containing nucleoside triphosphate hydrolases"/>
    <property type="match status" value="1"/>
</dbReference>
<dbReference type="RefSeq" id="WP_154809464.1">
    <property type="nucleotide sequence ID" value="NZ_VIAQ01000012.1"/>
</dbReference>
<dbReference type="Pfam" id="PF01926">
    <property type="entry name" value="MMR_HSR1"/>
    <property type="match status" value="1"/>
</dbReference>
<dbReference type="InterPro" id="IPR016478">
    <property type="entry name" value="GTPase_MTG1"/>
</dbReference>